<evidence type="ECO:0000256" key="3">
    <source>
        <dbReference type="ARBA" id="ARBA00022842"/>
    </source>
</evidence>
<dbReference type="EMBL" id="JAUSSU010000001">
    <property type="protein sequence ID" value="MDQ0111172.1"/>
    <property type="molecule type" value="Genomic_DNA"/>
</dbReference>
<keyword evidence="2 4" id="KW-0378">Hydrolase</keyword>
<dbReference type="InterPro" id="IPR006439">
    <property type="entry name" value="HAD-SF_hydro_IA"/>
</dbReference>
<dbReference type="SFLD" id="SFLDS00003">
    <property type="entry name" value="Haloacid_Dehalogenase"/>
    <property type="match status" value="1"/>
</dbReference>
<dbReference type="SFLD" id="SFLDG01129">
    <property type="entry name" value="C1.5:_HAD__Beta-PGM__Phosphata"/>
    <property type="match status" value="1"/>
</dbReference>
<keyword evidence="5" id="KW-1185">Reference proteome</keyword>
<evidence type="ECO:0000256" key="1">
    <source>
        <dbReference type="ARBA" id="ARBA00001946"/>
    </source>
</evidence>
<protein>
    <submittedName>
        <fullName evidence="4">Hydrolase of the HAD superfamily</fullName>
    </submittedName>
</protein>
<dbReference type="SUPFAM" id="SSF56784">
    <property type="entry name" value="HAD-like"/>
    <property type="match status" value="1"/>
</dbReference>
<sequence length="251" mass="28318">MGVVEMVSRPEAILLDMDDTIIAFEHGVDVDACWIQVCGKHLKTIDSGAVQELVHAIKAQAKWYWSDAERHRDGRMDLTAARTRIIDAALHDLSFSSSRDSSVSRAIAQDYGQVRNEAIYLYNDAIETIRHIRSLGIKLALLTNGTSAEQRYKIERFNLAPLFDQILIEQEVGIGKPDPRVYLHALELLGGVEPEFAWMVGDNYEWEITAPQRLGIRGVWINHKRPLLDPSPDAAPYQSITTLSELRNLLD</sequence>
<comment type="cofactor">
    <cofactor evidence="1">
        <name>Mg(2+)</name>
        <dbReference type="ChEBI" id="CHEBI:18420"/>
    </cofactor>
</comment>
<dbReference type="RefSeq" id="WP_307200891.1">
    <property type="nucleotide sequence ID" value="NZ_JAUSSU010000001.1"/>
</dbReference>
<dbReference type="Gene3D" id="3.40.50.1000">
    <property type="entry name" value="HAD superfamily/HAD-like"/>
    <property type="match status" value="1"/>
</dbReference>
<comment type="caution">
    <text evidence="4">The sequence shown here is derived from an EMBL/GenBank/DDBJ whole genome shotgun (WGS) entry which is preliminary data.</text>
</comment>
<dbReference type="GO" id="GO:0016787">
    <property type="term" value="F:hydrolase activity"/>
    <property type="evidence" value="ECO:0007669"/>
    <property type="project" value="UniProtKB-KW"/>
</dbReference>
<keyword evidence="3" id="KW-0460">Magnesium</keyword>
<gene>
    <name evidence="4" type="ORF">J2T15_000588</name>
</gene>
<dbReference type="InterPro" id="IPR023214">
    <property type="entry name" value="HAD_sf"/>
</dbReference>
<dbReference type="InterPro" id="IPR051400">
    <property type="entry name" value="HAD-like_hydrolase"/>
</dbReference>
<organism evidence="4 5">
    <name type="scientific">Paenibacillus harenae</name>
    <dbReference type="NCBI Taxonomy" id="306543"/>
    <lineage>
        <taxon>Bacteria</taxon>
        <taxon>Bacillati</taxon>
        <taxon>Bacillota</taxon>
        <taxon>Bacilli</taxon>
        <taxon>Bacillales</taxon>
        <taxon>Paenibacillaceae</taxon>
        <taxon>Paenibacillus</taxon>
    </lineage>
</organism>
<evidence type="ECO:0000313" key="5">
    <source>
        <dbReference type="Proteomes" id="UP001229346"/>
    </source>
</evidence>
<dbReference type="NCBIfam" id="TIGR01549">
    <property type="entry name" value="HAD-SF-IA-v1"/>
    <property type="match status" value="1"/>
</dbReference>
<dbReference type="PANTHER" id="PTHR46470:SF4">
    <property type="entry name" value="5-AMINO-6-(5-PHOSPHO-D-RIBITYLAMINO)URACIL PHOSPHATASE YIGB"/>
    <property type="match status" value="1"/>
</dbReference>
<evidence type="ECO:0000313" key="4">
    <source>
        <dbReference type="EMBL" id="MDQ0111172.1"/>
    </source>
</evidence>
<accession>A0ABT9TUX8</accession>
<dbReference type="PANTHER" id="PTHR46470">
    <property type="entry name" value="N-ACYLNEURAMINATE-9-PHOSPHATASE"/>
    <property type="match status" value="1"/>
</dbReference>
<reference evidence="4 5" key="1">
    <citation type="submission" date="2023-07" db="EMBL/GenBank/DDBJ databases">
        <title>Sorghum-associated microbial communities from plants grown in Nebraska, USA.</title>
        <authorList>
            <person name="Schachtman D."/>
        </authorList>
    </citation>
    <scope>NUCLEOTIDE SEQUENCE [LARGE SCALE GENOMIC DNA]</scope>
    <source>
        <strain evidence="4 5">CC482</strain>
    </source>
</reference>
<proteinExistence type="predicted"/>
<dbReference type="PRINTS" id="PR00413">
    <property type="entry name" value="HADHALOGNASE"/>
</dbReference>
<dbReference type="InterPro" id="IPR036412">
    <property type="entry name" value="HAD-like_sf"/>
</dbReference>
<evidence type="ECO:0000256" key="2">
    <source>
        <dbReference type="ARBA" id="ARBA00022801"/>
    </source>
</evidence>
<dbReference type="Pfam" id="PF00702">
    <property type="entry name" value="Hydrolase"/>
    <property type="match status" value="1"/>
</dbReference>
<dbReference type="Proteomes" id="UP001229346">
    <property type="component" value="Unassembled WGS sequence"/>
</dbReference>
<name>A0ABT9TUX8_PAEHA</name>
<dbReference type="Gene3D" id="1.20.120.710">
    <property type="entry name" value="Haloacid dehalogenase hydrolase-like domain"/>
    <property type="match status" value="1"/>
</dbReference>